<organism evidence="6 7">
    <name type="scientific">Eeniella nana</name>
    <name type="common">Yeast</name>
    <name type="synonym">Brettanomyces nanus</name>
    <dbReference type="NCBI Taxonomy" id="13502"/>
    <lineage>
        <taxon>Eukaryota</taxon>
        <taxon>Fungi</taxon>
        <taxon>Dikarya</taxon>
        <taxon>Ascomycota</taxon>
        <taxon>Saccharomycotina</taxon>
        <taxon>Pichiomycetes</taxon>
        <taxon>Pichiales</taxon>
        <taxon>Pichiaceae</taxon>
        <taxon>Brettanomyces</taxon>
    </lineage>
</organism>
<dbReference type="AlphaFoldDB" id="A0A875RVF8"/>
<evidence type="ECO:0000259" key="4">
    <source>
        <dbReference type="SMART" id="SM00484"/>
    </source>
</evidence>
<comment type="similarity">
    <text evidence="2">Belongs to the XPG/RAD2 endonuclease family.</text>
</comment>
<dbReference type="SMART" id="SM00485">
    <property type="entry name" value="XPGN"/>
    <property type="match status" value="1"/>
</dbReference>
<dbReference type="CDD" id="cd09858">
    <property type="entry name" value="PIN_MKT1"/>
    <property type="match status" value="1"/>
</dbReference>
<reference evidence="6" key="1">
    <citation type="submission" date="2020-10" db="EMBL/GenBank/DDBJ databases">
        <authorList>
            <person name="Roach M.J.R."/>
        </authorList>
    </citation>
    <scope>NUCLEOTIDE SEQUENCE</scope>
    <source>
        <strain evidence="6">CBS 1945</strain>
    </source>
</reference>
<dbReference type="GO" id="GO:0006417">
    <property type="term" value="P:regulation of translation"/>
    <property type="evidence" value="ECO:0007669"/>
    <property type="project" value="UniProtKB-KW"/>
</dbReference>
<dbReference type="SUPFAM" id="SSF88723">
    <property type="entry name" value="PIN domain-like"/>
    <property type="match status" value="1"/>
</dbReference>
<dbReference type="Pfam" id="PF00752">
    <property type="entry name" value="XPG_N"/>
    <property type="match status" value="1"/>
</dbReference>
<dbReference type="PANTHER" id="PTHR11081">
    <property type="entry name" value="FLAP ENDONUCLEASE FAMILY MEMBER"/>
    <property type="match status" value="1"/>
</dbReference>
<dbReference type="GeneID" id="62193564"/>
<dbReference type="PANTHER" id="PTHR11081:SF32">
    <property type="entry name" value="POST-TRANSCRIPTIONAL REGULATOR MKT1"/>
    <property type="match status" value="1"/>
</dbReference>
<accession>A0A875RVF8</accession>
<sequence>MPIKSLEPYLFELKTVSNCPLDVLRNAVVGIDVEHYLSRLFTPRKEPNLEAIGGLPMTLKMLMDSDFKFFKDLNVKPIFVFSGLRTAIQYSYLEQAEILSRERTFRHVWDDKVNKEYFNESFRDPDSPLTMRPVMDQFMELLDSKNVEYIVSPFSAWAQLQYMLNEHLINCIFGSTDGLLVEGVDRIILSIEFESKQFKYLDKSNIFSKLNLSPKQFKDISMCIGNGFQPFTLNIFPHIPSQSTFTALHHFVLNGGSIYNTLLGLTDDGRSFEIYMKGCSALRFMPVLKLNGRVEPRQINSDASCLSVPSSGIPNSSGTDSSSIKGTSSEKVPEDMHEFIGQRLPDELFFYQSIGLTTFDLCETLVHSNAVERLPPDMALTSLYRRLVTSDNSLDIRGKTINLLANSLNRYYQFKKLKLTTYFNGSEEYELVQRMSPPIFLSLQPLLIRHATARSFDLVTLLSSLSDDFLAECTIPRKASNSDDTKISTNYELISTSLMRTLLLYGFIKEGEFKFNAWGDALRCIARSSYNSQYLLLVLWFFKQFPDLKLSDLLEPYDLHSINKKHKEQAILISKFVGLFSMNNLSSVNYAYKVSRPLLQFRSVFDKLNSNIGGAVRSNLIALLLLNQDDLDKYERDNSEWRKLILELPFRSTLPSVLLGIISQQFFEMYLDNFDLSKSFASINESFQFVHASSSAELIRGFKCFQEVAGLVKLLGEKGLIVDKEVLELFAQSNEFVDQMLSKSA</sequence>
<dbReference type="Gene3D" id="3.40.50.1010">
    <property type="entry name" value="5'-nuclease"/>
    <property type="match status" value="1"/>
</dbReference>
<dbReference type="Pfam" id="PF12246">
    <property type="entry name" value="MKT1_C"/>
    <property type="match status" value="1"/>
</dbReference>
<dbReference type="GO" id="GO:0003730">
    <property type="term" value="F:mRNA 3'-UTR binding"/>
    <property type="evidence" value="ECO:0007669"/>
    <property type="project" value="TreeGrafter"/>
</dbReference>
<dbReference type="InterPro" id="IPR006085">
    <property type="entry name" value="XPG_DNA_repair_N"/>
</dbReference>
<dbReference type="InterPro" id="IPR022039">
    <property type="entry name" value="MKT1_C"/>
</dbReference>
<dbReference type="InterPro" id="IPR022040">
    <property type="entry name" value="MKT1_N"/>
</dbReference>
<feature type="compositionally biased region" description="Polar residues" evidence="3">
    <location>
        <begin position="303"/>
        <end position="330"/>
    </location>
</feature>
<dbReference type="Proteomes" id="UP000662931">
    <property type="component" value="Chromosome 1"/>
</dbReference>
<dbReference type="InterPro" id="IPR006086">
    <property type="entry name" value="XPG-I_dom"/>
</dbReference>
<evidence type="ECO:0000256" key="3">
    <source>
        <dbReference type="SAM" id="MobiDB-lite"/>
    </source>
</evidence>
<protein>
    <submittedName>
        <fullName evidence="6">Uncharacterized protein</fullName>
    </submittedName>
</protein>
<evidence type="ECO:0000313" key="6">
    <source>
        <dbReference type="EMBL" id="QPG72861.1"/>
    </source>
</evidence>
<keyword evidence="1" id="KW-0810">Translation regulation</keyword>
<dbReference type="RefSeq" id="XP_038776426.1">
    <property type="nucleotide sequence ID" value="XM_038920498.1"/>
</dbReference>
<dbReference type="InterPro" id="IPR029060">
    <property type="entry name" value="PIN-like_dom_sf"/>
</dbReference>
<evidence type="ECO:0000256" key="2">
    <source>
        <dbReference type="ARBA" id="ARBA00024023"/>
    </source>
</evidence>
<dbReference type="GO" id="GO:0006974">
    <property type="term" value="P:DNA damage response"/>
    <property type="evidence" value="ECO:0007669"/>
    <property type="project" value="UniProtKB-ARBA"/>
</dbReference>
<feature type="domain" description="XPG N-terminal" evidence="5">
    <location>
        <begin position="1"/>
        <end position="103"/>
    </location>
</feature>
<dbReference type="OrthoDB" id="17262at2759"/>
<keyword evidence="7" id="KW-1185">Reference proteome</keyword>
<feature type="domain" description="XPG-I" evidence="4">
    <location>
        <begin position="143"/>
        <end position="212"/>
    </location>
</feature>
<name>A0A875RVF8_EENNA</name>
<evidence type="ECO:0000256" key="1">
    <source>
        <dbReference type="ARBA" id="ARBA00022845"/>
    </source>
</evidence>
<gene>
    <name evidence="6" type="ORF">FOA43_000163</name>
</gene>
<feature type="region of interest" description="Disordered" evidence="3">
    <location>
        <begin position="303"/>
        <end position="331"/>
    </location>
</feature>
<proteinExistence type="inferred from homology"/>
<dbReference type="EMBL" id="CP064812">
    <property type="protein sequence ID" value="QPG72861.1"/>
    <property type="molecule type" value="Genomic_DNA"/>
</dbReference>
<evidence type="ECO:0000259" key="5">
    <source>
        <dbReference type="SMART" id="SM00485"/>
    </source>
</evidence>
<dbReference type="KEGG" id="bnn:FOA43_000163"/>
<dbReference type="SMART" id="SM00484">
    <property type="entry name" value="XPGI"/>
    <property type="match status" value="1"/>
</dbReference>
<evidence type="ECO:0000313" key="7">
    <source>
        <dbReference type="Proteomes" id="UP000662931"/>
    </source>
</evidence>
<dbReference type="GO" id="GO:0004518">
    <property type="term" value="F:nuclease activity"/>
    <property type="evidence" value="ECO:0007669"/>
    <property type="project" value="InterPro"/>
</dbReference>
<dbReference type="Pfam" id="PF12247">
    <property type="entry name" value="MKT1_N"/>
    <property type="match status" value="1"/>
</dbReference>
<dbReference type="InterPro" id="IPR006084">
    <property type="entry name" value="XPG/Rad2"/>
</dbReference>